<accession>A0A5M6D6U7</accession>
<evidence type="ECO:0000313" key="7">
    <source>
        <dbReference type="Proteomes" id="UP000324479"/>
    </source>
</evidence>
<dbReference type="InterPro" id="IPR024607">
    <property type="entry name" value="Sulfatase_CS"/>
</dbReference>
<evidence type="ECO:0000256" key="2">
    <source>
        <dbReference type="ARBA" id="ARBA00022723"/>
    </source>
</evidence>
<dbReference type="CDD" id="cd16027">
    <property type="entry name" value="SGSH"/>
    <property type="match status" value="1"/>
</dbReference>
<organism evidence="6 7">
    <name type="scientific">Roseiconus nitratireducens</name>
    <dbReference type="NCBI Taxonomy" id="2605748"/>
    <lineage>
        <taxon>Bacteria</taxon>
        <taxon>Pseudomonadati</taxon>
        <taxon>Planctomycetota</taxon>
        <taxon>Planctomycetia</taxon>
        <taxon>Pirellulales</taxon>
        <taxon>Pirellulaceae</taxon>
        <taxon>Roseiconus</taxon>
    </lineage>
</organism>
<sequence>MPQRFWIPLCVSLLCVLGFTGNNSRGAERNVIFIITDDQSPTLGCYGDPVAKTPAIDAIAADGLVFRNAFATTASCSASRSVVMSGLHNHRNGQFGHQHHYHKFASFHDVVSLSLPRVMQRAGYRTGQIGKYHVAPETVYHYETYLRGNSRNAVEMAEKSREFLTDASDDRPFFLYFATSDPHRGGGKDQSSEQALKPDLFGNKPNRGAYPGVDEVFYDPAEVVVPPFLPDTIETREELANYYQSCSRVDAGVARLVEILKEADLYDKTMIVFTSDHGMAFAGGKTTVYEGGLKVPFVVRDPYSDQRGKETEALVSHIDITPSLLDFAGGLDREKNRPKNMLDPDNFWRERDEAVNENRDGNKPFASYHGQTWMHLLADPSQSHHEAIMASHTFHEIQMYYPMRVVRDKHYKLIWNIAYPLPFPFASDLWAASSWQAQLAKGDDAPYGQMTVGRYVQRPEFELYDMQTDPNESTNLADSSGHADVLEEYKEKLKAMQKKYDDPWILKWQYE</sequence>
<dbReference type="PROSITE" id="PS00149">
    <property type="entry name" value="SULFATASE_2"/>
    <property type="match status" value="1"/>
</dbReference>
<dbReference type="SUPFAM" id="SSF53649">
    <property type="entry name" value="Alkaline phosphatase-like"/>
    <property type="match status" value="1"/>
</dbReference>
<dbReference type="GO" id="GO:0046872">
    <property type="term" value="F:metal ion binding"/>
    <property type="evidence" value="ECO:0007669"/>
    <property type="project" value="UniProtKB-KW"/>
</dbReference>
<gene>
    <name evidence="6" type="ORF">FYK55_13390</name>
</gene>
<evidence type="ECO:0000256" key="1">
    <source>
        <dbReference type="ARBA" id="ARBA00008779"/>
    </source>
</evidence>
<dbReference type="PANTHER" id="PTHR42693">
    <property type="entry name" value="ARYLSULFATASE FAMILY MEMBER"/>
    <property type="match status" value="1"/>
</dbReference>
<dbReference type="EMBL" id="VWOX01000006">
    <property type="protein sequence ID" value="KAA5543264.1"/>
    <property type="molecule type" value="Genomic_DNA"/>
</dbReference>
<proteinExistence type="inferred from homology"/>
<keyword evidence="3" id="KW-0378">Hydrolase</keyword>
<comment type="caution">
    <text evidence="6">The sequence shown here is derived from an EMBL/GenBank/DDBJ whole genome shotgun (WGS) entry which is preliminary data.</text>
</comment>
<protein>
    <submittedName>
        <fullName evidence="6">Sulfatase</fullName>
    </submittedName>
</protein>
<name>A0A5M6D6U7_9BACT</name>
<dbReference type="Pfam" id="PF00884">
    <property type="entry name" value="Sulfatase"/>
    <property type="match status" value="1"/>
</dbReference>
<dbReference type="InterPro" id="IPR050738">
    <property type="entry name" value="Sulfatase"/>
</dbReference>
<evidence type="ECO:0000313" key="6">
    <source>
        <dbReference type="EMBL" id="KAA5543264.1"/>
    </source>
</evidence>
<dbReference type="AlphaFoldDB" id="A0A5M6D6U7"/>
<reference evidence="6 7" key="1">
    <citation type="submission" date="2019-08" db="EMBL/GenBank/DDBJ databases">
        <authorList>
            <person name="Dhanesh K."/>
            <person name="Kumar G."/>
            <person name="Sasikala C."/>
            <person name="Venkata Ramana C."/>
        </authorList>
    </citation>
    <scope>NUCLEOTIDE SEQUENCE [LARGE SCALE GENOMIC DNA]</scope>
    <source>
        <strain evidence="6 7">JC645</strain>
    </source>
</reference>
<feature type="domain" description="Sulfatase N-terminal" evidence="5">
    <location>
        <begin position="29"/>
        <end position="329"/>
    </location>
</feature>
<evidence type="ECO:0000256" key="4">
    <source>
        <dbReference type="ARBA" id="ARBA00022837"/>
    </source>
</evidence>
<dbReference type="GO" id="GO:0004065">
    <property type="term" value="F:arylsulfatase activity"/>
    <property type="evidence" value="ECO:0007669"/>
    <property type="project" value="TreeGrafter"/>
</dbReference>
<evidence type="ECO:0000256" key="3">
    <source>
        <dbReference type="ARBA" id="ARBA00022801"/>
    </source>
</evidence>
<dbReference type="Proteomes" id="UP000324479">
    <property type="component" value="Unassembled WGS sequence"/>
</dbReference>
<keyword evidence="2" id="KW-0479">Metal-binding</keyword>
<evidence type="ECO:0000259" key="5">
    <source>
        <dbReference type="Pfam" id="PF00884"/>
    </source>
</evidence>
<comment type="similarity">
    <text evidence="1">Belongs to the sulfatase family.</text>
</comment>
<keyword evidence="4" id="KW-0106">Calcium</keyword>
<dbReference type="PANTHER" id="PTHR42693:SF53">
    <property type="entry name" value="ENDO-4-O-SULFATASE"/>
    <property type="match status" value="1"/>
</dbReference>
<dbReference type="InterPro" id="IPR017850">
    <property type="entry name" value="Alkaline_phosphatase_core_sf"/>
</dbReference>
<dbReference type="InterPro" id="IPR000917">
    <property type="entry name" value="Sulfatase_N"/>
</dbReference>
<keyword evidence="7" id="KW-1185">Reference proteome</keyword>
<dbReference type="RefSeq" id="WP_150076929.1">
    <property type="nucleotide sequence ID" value="NZ_VWOX01000006.1"/>
</dbReference>
<dbReference type="Gene3D" id="3.40.720.10">
    <property type="entry name" value="Alkaline Phosphatase, subunit A"/>
    <property type="match status" value="1"/>
</dbReference>